<evidence type="ECO:0000313" key="3">
    <source>
        <dbReference type="WBParaSite" id="MhA1_Contig1040.frz3.gene4"/>
    </source>
</evidence>
<protein>
    <submittedName>
        <fullName evidence="3">BESS domain-containing protein</fullName>
    </submittedName>
</protein>
<keyword evidence="2" id="KW-1185">Reference proteome</keyword>
<accession>A0A1I8AYL1</accession>
<dbReference type="AlphaFoldDB" id="A0A1I8AYL1"/>
<proteinExistence type="predicted"/>
<dbReference type="WBParaSite" id="MhA1_Contig1040.frz3.gene4">
    <property type="protein sequence ID" value="MhA1_Contig1040.frz3.gene4"/>
    <property type="gene ID" value="MhA1_Contig1040.frz3.gene4"/>
</dbReference>
<feature type="region of interest" description="Disordered" evidence="1">
    <location>
        <begin position="256"/>
        <end position="277"/>
    </location>
</feature>
<sequence length="277" mass="31149">MSSPTHFCCSSKTANDNDGTQLAPVLQELLQRFNKLTSSEDLAHEGELVVQSLSLVETRSVEFQLRQTKSCGDLYNLEYFPLESEWKSSSVELLALQAQRGMSEGSISSSISSDSCDDYYTTTTTFFSSYTISKESVSDSCSSSSALSSSWADGCKDDSAYCLPITSIRLRNTLLPIEFQTPNESSESSDSEVSFPSLMFSMNGRFIPPFDPVKEVRKLAFRAVNMNDFLELIPEYLLSYVFSDYKMLLRQQKMLDDEKELKEPSPQEDDKCDCKLM</sequence>
<evidence type="ECO:0000256" key="1">
    <source>
        <dbReference type="SAM" id="MobiDB-lite"/>
    </source>
</evidence>
<evidence type="ECO:0000313" key="2">
    <source>
        <dbReference type="Proteomes" id="UP000095281"/>
    </source>
</evidence>
<organism evidence="2 3">
    <name type="scientific">Meloidogyne hapla</name>
    <name type="common">Root-knot nematode worm</name>
    <dbReference type="NCBI Taxonomy" id="6305"/>
    <lineage>
        <taxon>Eukaryota</taxon>
        <taxon>Metazoa</taxon>
        <taxon>Ecdysozoa</taxon>
        <taxon>Nematoda</taxon>
        <taxon>Chromadorea</taxon>
        <taxon>Rhabditida</taxon>
        <taxon>Tylenchina</taxon>
        <taxon>Tylenchomorpha</taxon>
        <taxon>Tylenchoidea</taxon>
        <taxon>Meloidogynidae</taxon>
        <taxon>Meloidogyninae</taxon>
        <taxon>Meloidogyne</taxon>
    </lineage>
</organism>
<reference evidence="3" key="1">
    <citation type="submission" date="2016-11" db="UniProtKB">
        <authorList>
            <consortium name="WormBaseParasite"/>
        </authorList>
    </citation>
    <scope>IDENTIFICATION</scope>
</reference>
<dbReference type="Proteomes" id="UP000095281">
    <property type="component" value="Unplaced"/>
</dbReference>
<name>A0A1I8AYL1_MELHA</name>